<dbReference type="Gene3D" id="3.40.50.300">
    <property type="entry name" value="P-loop containing nucleotide triphosphate hydrolases"/>
    <property type="match status" value="1"/>
</dbReference>
<evidence type="ECO:0000256" key="1">
    <source>
        <dbReference type="ARBA" id="ARBA00004123"/>
    </source>
</evidence>
<keyword evidence="4" id="KW-0342">GTP-binding</keyword>
<evidence type="ECO:0000256" key="2">
    <source>
        <dbReference type="ARBA" id="ARBA00022741"/>
    </source>
</evidence>
<feature type="region of interest" description="Disordered" evidence="7">
    <location>
        <begin position="472"/>
        <end position="549"/>
    </location>
</feature>
<evidence type="ECO:0000256" key="7">
    <source>
        <dbReference type="SAM" id="MobiDB-lite"/>
    </source>
</evidence>
<evidence type="ECO:0000259" key="8">
    <source>
        <dbReference type="PROSITE" id="PS51721"/>
    </source>
</evidence>
<evidence type="ECO:0000256" key="3">
    <source>
        <dbReference type="ARBA" id="ARBA00023054"/>
    </source>
</evidence>
<feature type="domain" description="CP-type G" evidence="8">
    <location>
        <begin position="135"/>
        <end position="318"/>
    </location>
</feature>
<dbReference type="PROSITE" id="PS51721">
    <property type="entry name" value="G_CP"/>
    <property type="match status" value="1"/>
</dbReference>
<feature type="compositionally biased region" description="Basic residues" evidence="7">
    <location>
        <begin position="25"/>
        <end position="44"/>
    </location>
</feature>
<dbReference type="FunFam" id="3.40.50.300:FF:000493">
    <property type="entry name" value="Guanine nucleotide-binding protein-like 3-like protein"/>
    <property type="match status" value="1"/>
</dbReference>
<dbReference type="SUPFAM" id="SSF52540">
    <property type="entry name" value="P-loop containing nucleoside triphosphate hydrolases"/>
    <property type="match status" value="1"/>
</dbReference>
<evidence type="ECO:0000256" key="5">
    <source>
        <dbReference type="ARBA" id="ARBA00023242"/>
    </source>
</evidence>
<dbReference type="InterPro" id="IPR023179">
    <property type="entry name" value="GTP-bd_ortho_bundle_sf"/>
</dbReference>
<keyword evidence="2" id="KW-0547">Nucleotide-binding</keyword>
<feature type="region of interest" description="Disordered" evidence="7">
    <location>
        <begin position="21"/>
        <end position="50"/>
    </location>
</feature>
<dbReference type="FunFam" id="1.10.1580.10:FF:000002">
    <property type="entry name" value="Guanine nucleotide-binding protein-like 3 (nucleolar)-like"/>
    <property type="match status" value="1"/>
</dbReference>
<accession>A0AAE1K482</accession>
<dbReference type="Pfam" id="PF08701">
    <property type="entry name" value="GN3L_Grn1"/>
    <property type="match status" value="1"/>
</dbReference>
<name>A0AAE1K482_PETCI</name>
<feature type="compositionally biased region" description="Basic and acidic residues" evidence="7">
    <location>
        <begin position="518"/>
        <end position="549"/>
    </location>
</feature>
<dbReference type="EMBL" id="JAWQEG010004237">
    <property type="protein sequence ID" value="KAK3862463.1"/>
    <property type="molecule type" value="Genomic_DNA"/>
</dbReference>
<evidence type="ECO:0000313" key="11">
    <source>
        <dbReference type="Proteomes" id="UP001286313"/>
    </source>
</evidence>
<keyword evidence="5" id="KW-0539">Nucleus</keyword>
<dbReference type="EMBL" id="JAWQEG010005968">
    <property type="protein sequence ID" value="KAK3856180.1"/>
    <property type="molecule type" value="Genomic_DNA"/>
</dbReference>
<dbReference type="InterPro" id="IPR014813">
    <property type="entry name" value="Gnl3_N_dom"/>
</dbReference>
<evidence type="ECO:0000256" key="4">
    <source>
        <dbReference type="ARBA" id="ARBA00023134"/>
    </source>
</evidence>
<evidence type="ECO:0000313" key="10">
    <source>
        <dbReference type="EMBL" id="KAK3862463.1"/>
    </source>
</evidence>
<dbReference type="InterPro" id="IPR027417">
    <property type="entry name" value="P-loop_NTPase"/>
</dbReference>
<keyword evidence="11" id="KW-1185">Reference proteome</keyword>
<dbReference type="CDD" id="cd04178">
    <property type="entry name" value="Nucleostemin_like"/>
    <property type="match status" value="1"/>
</dbReference>
<keyword evidence="3" id="KW-0175">Coiled coil</keyword>
<dbReference type="InterPro" id="IPR050755">
    <property type="entry name" value="TRAFAC_YlqF/YawG_RiboMat"/>
</dbReference>
<gene>
    <name evidence="10" type="ORF">Pcinc_031684</name>
    <name evidence="9" type="ORF">Pcinc_037479</name>
</gene>
<evidence type="ECO:0000256" key="6">
    <source>
        <dbReference type="ARBA" id="ARBA00069022"/>
    </source>
</evidence>
<proteinExistence type="predicted"/>
<dbReference type="PANTHER" id="PTHR11089:SF30">
    <property type="entry name" value="GUANINE NUCLEOTIDE-BINDING PROTEIN-LIKE 3 HOMOLOG"/>
    <property type="match status" value="1"/>
</dbReference>
<evidence type="ECO:0000313" key="9">
    <source>
        <dbReference type="EMBL" id="KAK3856180.1"/>
    </source>
</evidence>
<dbReference type="PRINTS" id="PR00326">
    <property type="entry name" value="GTP1OBG"/>
</dbReference>
<dbReference type="PANTHER" id="PTHR11089">
    <property type="entry name" value="GTP-BINDING PROTEIN-RELATED"/>
    <property type="match status" value="1"/>
</dbReference>
<dbReference type="GO" id="GO:0005730">
    <property type="term" value="C:nucleolus"/>
    <property type="evidence" value="ECO:0007669"/>
    <property type="project" value="UniProtKB-ARBA"/>
</dbReference>
<dbReference type="Gene3D" id="1.10.1580.10">
    <property type="match status" value="1"/>
</dbReference>
<comment type="subcellular location">
    <subcellularLocation>
        <location evidence="1">Nucleus</location>
    </subcellularLocation>
</comment>
<reference evidence="10" key="1">
    <citation type="submission" date="2023-10" db="EMBL/GenBank/DDBJ databases">
        <title>Genome assemblies of two species of porcelain crab, Petrolisthes cinctipes and Petrolisthes manimaculis (Anomura: Porcellanidae).</title>
        <authorList>
            <person name="Angst P."/>
        </authorList>
    </citation>
    <scope>NUCLEOTIDE SEQUENCE</scope>
    <source>
        <strain evidence="10">PB745_01</strain>
        <tissue evidence="10">Gill</tissue>
    </source>
</reference>
<dbReference type="InterPro" id="IPR006073">
    <property type="entry name" value="GTP-bd"/>
</dbReference>
<comment type="caution">
    <text evidence="10">The sequence shown here is derived from an EMBL/GenBank/DDBJ whole genome shotgun (WGS) entry which is preliminary data.</text>
</comment>
<dbReference type="Proteomes" id="UP001286313">
    <property type="component" value="Unassembled WGS sequence"/>
</dbReference>
<dbReference type="Pfam" id="PF01926">
    <property type="entry name" value="MMR_HSR1"/>
    <property type="match status" value="1"/>
</dbReference>
<feature type="compositionally biased region" description="Acidic residues" evidence="7">
    <location>
        <begin position="476"/>
        <end position="510"/>
    </location>
</feature>
<dbReference type="GO" id="GO:0005525">
    <property type="term" value="F:GTP binding"/>
    <property type="evidence" value="ECO:0007669"/>
    <property type="project" value="UniProtKB-KW"/>
</dbReference>
<protein>
    <recommendedName>
        <fullName evidence="6">Guanine nucleotide-binding protein-like 3 homolog</fullName>
    </recommendedName>
</protein>
<organism evidence="10 11">
    <name type="scientific">Petrolisthes cinctipes</name>
    <name type="common">Flat porcelain crab</name>
    <dbReference type="NCBI Taxonomy" id="88211"/>
    <lineage>
        <taxon>Eukaryota</taxon>
        <taxon>Metazoa</taxon>
        <taxon>Ecdysozoa</taxon>
        <taxon>Arthropoda</taxon>
        <taxon>Crustacea</taxon>
        <taxon>Multicrustacea</taxon>
        <taxon>Malacostraca</taxon>
        <taxon>Eumalacostraca</taxon>
        <taxon>Eucarida</taxon>
        <taxon>Decapoda</taxon>
        <taxon>Pleocyemata</taxon>
        <taxon>Anomura</taxon>
        <taxon>Galatheoidea</taxon>
        <taxon>Porcellanidae</taxon>
        <taxon>Petrolisthes</taxon>
    </lineage>
</organism>
<dbReference type="AlphaFoldDB" id="A0AAE1K482"/>
<dbReference type="InterPro" id="IPR030378">
    <property type="entry name" value="G_CP_dom"/>
</dbReference>
<sequence>MTLKKKKLTKRVTLKLKYKAEKKVRDHHKKLKKDKKKHPEKFRKGKDPGVPKELPFYNKVIEEAVAAKEAREKRIEEAKMRRLAKKDQILAKKRNIGNINELILTASERGEKYEAEKALESTKDIFTDRSAKAYYREFKKVVEAADVVLEVLDARDPLGTRVPQMESTITSGGKRLVLVLNKADLVPRDNLEAWLKYLRREHPTIVFKSSTQLQAANLSQVIGRVTKSTIDLVQSSRCVGADVLMQLLKNYCRNKDVKMAITVGVVGIPNVGKSSLINSMKRTKSCGVGATPGFTKSVQPIQLDSKIKLLDCPGIVLPGGDVSDASAALRNAVKVEDLDDPCKPVEAILARASKSQLMIYYKIPDFNNTDEFLARLARRLGKIKKGGIPDKEGTARKVLHDWNCGLIKYYTEPPVVKNTEIGASLVSELAKEFDIESLKTQEGSVLTSLPQYKPSQAMVVESLGPVMEVKDRDNEAESMDSEGVEQQEEAEDSGEEEAESMDSGDDEQQEEAAVLLPKDIRINMDETTKTSKNKKGVEEKKNRWETPLKEFDPQTMSLNKFQKMMQKKARKEGNRNVKRTDDLTTAFESMPGLEDKDEDYKFEDYF</sequence>